<dbReference type="OrthoDB" id="540503at2759"/>
<dbReference type="PANTHER" id="PTHR46038:SF29">
    <property type="entry name" value="NUCLEOTIDE-DIPHOSPHO-SUGAR TRANSFERASE DOMAIN-CONTAINING PROTEIN"/>
    <property type="match status" value="1"/>
</dbReference>
<keyword evidence="3" id="KW-1185">Reference proteome</keyword>
<accession>A0A7J0EAP9</accession>
<dbReference type="PANTHER" id="PTHR46038">
    <property type="entry name" value="EXPRESSED PROTEIN-RELATED"/>
    <property type="match status" value="1"/>
</dbReference>
<dbReference type="EMBL" id="BJWL01000003">
    <property type="protein sequence ID" value="GFY83551.1"/>
    <property type="molecule type" value="Genomic_DNA"/>
</dbReference>
<feature type="domain" description="Nucleotide-diphospho-sugar transferase" evidence="1">
    <location>
        <begin position="120"/>
        <end position="319"/>
    </location>
</feature>
<name>A0A7J0EAP9_9ERIC</name>
<dbReference type="GO" id="GO:0016740">
    <property type="term" value="F:transferase activity"/>
    <property type="evidence" value="ECO:0007669"/>
    <property type="project" value="UniProtKB-KW"/>
</dbReference>
<evidence type="ECO:0000313" key="2">
    <source>
        <dbReference type="EMBL" id="GFY83551.1"/>
    </source>
</evidence>
<sequence length="354" mass="40775">MKSSTIMANTLSTIKSFSLLMKNRAVDFTIFTLLLVGFLYIFLISASSKDMPFFPSPKSPHHSKHPSMMKNLDTVLAETSTADKTVIIAVVNQAYVDGDVSMLDLFLDGFWLGDGTRSLKDHLLIVAVDQTSHERCRFLRLHCYRLETDGVDFVGEKLYMSDEFIEMMWRRTLFLGDVLKRGYNFIFTDIDVIWLRNPFSRLIMNASIDFQISTDRFNGNERSQANPINSGFYMIRSNKKTVGLFNAWYARKNNPRGMKEQDVLERLMREGKFRDLGLRVKFLDTLYFSGFCQNSRDVRAVVTVHANCCRSISAKVADLTAVIHDWKRFKRSSANETMTFGWSKHVACMNSWKN</sequence>
<gene>
    <name evidence="2" type="ORF">Acr_03g0003250</name>
</gene>
<evidence type="ECO:0000313" key="3">
    <source>
        <dbReference type="Proteomes" id="UP000585474"/>
    </source>
</evidence>
<comment type="caution">
    <text evidence="2">The sequence shown here is derived from an EMBL/GenBank/DDBJ whole genome shotgun (WGS) entry which is preliminary data.</text>
</comment>
<keyword evidence="2" id="KW-0808">Transferase</keyword>
<organism evidence="2 3">
    <name type="scientific">Actinidia rufa</name>
    <dbReference type="NCBI Taxonomy" id="165716"/>
    <lineage>
        <taxon>Eukaryota</taxon>
        <taxon>Viridiplantae</taxon>
        <taxon>Streptophyta</taxon>
        <taxon>Embryophyta</taxon>
        <taxon>Tracheophyta</taxon>
        <taxon>Spermatophyta</taxon>
        <taxon>Magnoliopsida</taxon>
        <taxon>eudicotyledons</taxon>
        <taxon>Gunneridae</taxon>
        <taxon>Pentapetalae</taxon>
        <taxon>asterids</taxon>
        <taxon>Ericales</taxon>
        <taxon>Actinidiaceae</taxon>
        <taxon>Actinidia</taxon>
    </lineage>
</organism>
<reference evidence="2 3" key="1">
    <citation type="submission" date="2019-07" db="EMBL/GenBank/DDBJ databases">
        <title>De Novo Assembly of kiwifruit Actinidia rufa.</title>
        <authorList>
            <person name="Sugita-Konishi S."/>
            <person name="Sato K."/>
            <person name="Mori E."/>
            <person name="Abe Y."/>
            <person name="Kisaki G."/>
            <person name="Hamano K."/>
            <person name="Suezawa K."/>
            <person name="Otani M."/>
            <person name="Fukuda T."/>
            <person name="Manabe T."/>
            <person name="Gomi K."/>
            <person name="Tabuchi M."/>
            <person name="Akimitsu K."/>
            <person name="Kataoka I."/>
        </authorList>
    </citation>
    <scope>NUCLEOTIDE SEQUENCE [LARGE SCALE GENOMIC DNA]</scope>
    <source>
        <strain evidence="3">cv. Fuchu</strain>
    </source>
</reference>
<proteinExistence type="predicted"/>
<dbReference type="AlphaFoldDB" id="A0A7J0EAP9"/>
<dbReference type="InterPro" id="IPR044821">
    <property type="entry name" value="At1g28695/At4g15970-like"/>
</dbReference>
<dbReference type="Pfam" id="PF03407">
    <property type="entry name" value="Nucleotid_trans"/>
    <property type="match status" value="1"/>
</dbReference>
<dbReference type="Proteomes" id="UP000585474">
    <property type="component" value="Unassembled WGS sequence"/>
</dbReference>
<evidence type="ECO:0000259" key="1">
    <source>
        <dbReference type="Pfam" id="PF03407"/>
    </source>
</evidence>
<dbReference type="InterPro" id="IPR005069">
    <property type="entry name" value="Nucl-diP-sugar_transferase"/>
</dbReference>
<protein>
    <submittedName>
        <fullName evidence="2">Nucleotide-diphospho-sugar transferase family protein</fullName>
    </submittedName>
</protein>